<proteinExistence type="predicted"/>
<organism evidence="1 2">
    <name type="scientific">Halalkalicoccus tibetensis</name>
    <dbReference type="NCBI Taxonomy" id="175632"/>
    <lineage>
        <taxon>Archaea</taxon>
        <taxon>Methanobacteriati</taxon>
        <taxon>Methanobacteriota</taxon>
        <taxon>Stenosarchaea group</taxon>
        <taxon>Halobacteria</taxon>
        <taxon>Halobacteriales</taxon>
        <taxon>Halococcaceae</taxon>
        <taxon>Halalkalicoccus</taxon>
    </lineage>
</organism>
<comment type="caution">
    <text evidence="1">The sequence shown here is derived from an EMBL/GenBank/DDBJ whole genome shotgun (WGS) entry which is preliminary data.</text>
</comment>
<evidence type="ECO:0000313" key="2">
    <source>
        <dbReference type="Proteomes" id="UP001596312"/>
    </source>
</evidence>
<dbReference type="Proteomes" id="UP001596312">
    <property type="component" value="Unassembled WGS sequence"/>
</dbReference>
<dbReference type="InterPro" id="IPR037914">
    <property type="entry name" value="SpoVT-AbrB_sf"/>
</dbReference>
<sequence>MSEIVTVKIDERGRLVVSKATREALNIYGESAIVRLEIEVRERNQDEDN</sequence>
<evidence type="ECO:0000313" key="1">
    <source>
        <dbReference type="EMBL" id="MFC6906874.1"/>
    </source>
</evidence>
<dbReference type="EMBL" id="JBHSXQ010000006">
    <property type="protein sequence ID" value="MFC6906874.1"/>
    <property type="molecule type" value="Genomic_DNA"/>
</dbReference>
<dbReference type="SUPFAM" id="SSF89447">
    <property type="entry name" value="AbrB/MazE/MraZ-like"/>
    <property type="match status" value="1"/>
</dbReference>
<protein>
    <recommendedName>
        <fullName evidence="3">SpoVT-AbrB domain-containing protein</fullName>
    </recommendedName>
</protein>
<evidence type="ECO:0008006" key="3">
    <source>
        <dbReference type="Google" id="ProtNLM"/>
    </source>
</evidence>
<name>A0ABD5V741_9EURY</name>
<reference evidence="1 2" key="1">
    <citation type="journal article" date="2019" name="Int. J. Syst. Evol. Microbiol.">
        <title>The Global Catalogue of Microorganisms (GCM) 10K type strain sequencing project: providing services to taxonomists for standard genome sequencing and annotation.</title>
        <authorList>
            <consortium name="The Broad Institute Genomics Platform"/>
            <consortium name="The Broad Institute Genome Sequencing Center for Infectious Disease"/>
            <person name="Wu L."/>
            <person name="Ma J."/>
        </authorList>
    </citation>
    <scope>NUCLEOTIDE SEQUENCE [LARGE SCALE GENOMIC DNA]</scope>
    <source>
        <strain evidence="1 2">CGMCC 1.3240</strain>
    </source>
</reference>
<dbReference type="AlphaFoldDB" id="A0ABD5V741"/>
<dbReference type="RefSeq" id="WP_340605456.1">
    <property type="nucleotide sequence ID" value="NZ_JBBMXV010000006.1"/>
</dbReference>
<gene>
    <name evidence="1" type="ORF">ACFQGH_16900</name>
</gene>
<keyword evidence="2" id="KW-1185">Reference proteome</keyword>
<accession>A0ABD5V741</accession>